<keyword evidence="3" id="KW-1185">Reference proteome</keyword>
<dbReference type="Proteomes" id="UP000022910">
    <property type="component" value="Unassembled WGS sequence"/>
</dbReference>
<comment type="caution">
    <text evidence="2">The sequence shown here is derived from an EMBL/GenBank/DDBJ whole genome shotgun (WGS) entry which is preliminary data.</text>
</comment>
<protein>
    <submittedName>
        <fullName evidence="2">Uncharacterized protein</fullName>
    </submittedName>
</protein>
<evidence type="ECO:0000313" key="3">
    <source>
        <dbReference type="Proteomes" id="UP000022910"/>
    </source>
</evidence>
<dbReference type="EMBL" id="JEMT01026010">
    <property type="protein sequence ID" value="EXX60189.1"/>
    <property type="molecule type" value="Genomic_DNA"/>
</dbReference>
<gene>
    <name evidence="2" type="ORF">RirG_182240</name>
</gene>
<reference evidence="2 3" key="1">
    <citation type="submission" date="2014-02" db="EMBL/GenBank/DDBJ databases">
        <title>Single nucleus genome sequencing reveals high similarity among nuclei of an endomycorrhizal fungus.</title>
        <authorList>
            <person name="Lin K."/>
            <person name="Geurts R."/>
            <person name="Zhang Z."/>
            <person name="Limpens E."/>
            <person name="Saunders D.G."/>
            <person name="Mu D."/>
            <person name="Pang E."/>
            <person name="Cao H."/>
            <person name="Cha H."/>
            <person name="Lin T."/>
            <person name="Zhou Q."/>
            <person name="Shang Y."/>
            <person name="Li Y."/>
            <person name="Ivanov S."/>
            <person name="Sharma T."/>
            <person name="Velzen R.V."/>
            <person name="Ruijter N.D."/>
            <person name="Aanen D.K."/>
            <person name="Win J."/>
            <person name="Kamoun S."/>
            <person name="Bisseling T."/>
            <person name="Huang S."/>
        </authorList>
    </citation>
    <scope>NUCLEOTIDE SEQUENCE [LARGE SCALE GENOMIC DNA]</scope>
    <source>
        <strain evidence="3">DAOM197198w</strain>
    </source>
</reference>
<evidence type="ECO:0000256" key="1">
    <source>
        <dbReference type="SAM" id="MobiDB-lite"/>
    </source>
</evidence>
<dbReference type="HOGENOM" id="CLU_792604_0_0_1"/>
<proteinExistence type="predicted"/>
<dbReference type="AlphaFoldDB" id="A0A015JYP6"/>
<dbReference type="OrthoDB" id="2349209at2759"/>
<organism evidence="2 3">
    <name type="scientific">Rhizophagus irregularis (strain DAOM 197198w)</name>
    <name type="common">Glomus intraradices</name>
    <dbReference type="NCBI Taxonomy" id="1432141"/>
    <lineage>
        <taxon>Eukaryota</taxon>
        <taxon>Fungi</taxon>
        <taxon>Fungi incertae sedis</taxon>
        <taxon>Mucoromycota</taxon>
        <taxon>Glomeromycotina</taxon>
        <taxon>Glomeromycetes</taxon>
        <taxon>Glomerales</taxon>
        <taxon>Glomeraceae</taxon>
        <taxon>Rhizophagus</taxon>
    </lineage>
</organism>
<feature type="region of interest" description="Disordered" evidence="1">
    <location>
        <begin position="315"/>
        <end position="350"/>
    </location>
</feature>
<feature type="compositionally biased region" description="Basic residues" evidence="1">
    <location>
        <begin position="334"/>
        <end position="350"/>
    </location>
</feature>
<accession>A0A015JYP6</accession>
<evidence type="ECO:0000313" key="2">
    <source>
        <dbReference type="EMBL" id="EXX60189.1"/>
    </source>
</evidence>
<sequence>MTSTLTVIGLVAHVKSSERTVHGEAMYREKITGQNHRFLFKQFVNARHEYNEAFREGDLVLFGGKFTIDEQKLMLVVEMACVMEPKMGPNGEHLKWDPTQIPSTKPFINISTSAEEPLTTYENMNFVKTRSLVYSPFHSSARNINFELGYSKDAKWLESINDKWSDYANFFVGGFLEAIYTANSKTYAQVDAKMIDYDARFRHPNYQFPISSPKKSANAFAMRRNELISNPISNPRTDSIIIDDNTQELNPNKKKSIIIDDDDESATQSAVDNEEFMSNNKKLKGSQRTTLSKKRQLSDLCNDLDDDLNLNDSDDDAANNLDDSPFKLDVNKVRGGKGSRGRRGRKSNKK</sequence>
<name>A0A015JYP6_RHIIW</name>